<comment type="caution">
    <text evidence="5">The sequence shown here is derived from an EMBL/GenBank/DDBJ whole genome shotgun (WGS) entry which is preliminary data.</text>
</comment>
<evidence type="ECO:0000259" key="4">
    <source>
        <dbReference type="Pfam" id="PF19081"/>
    </source>
</evidence>
<dbReference type="InterPro" id="IPR045266">
    <property type="entry name" value="DOH_DOMON"/>
</dbReference>
<sequence length="717" mass="74572">MKKLLLLTALLAGAAGAYAQSKATAVVTLTSGMTAKLELNNTTSTATLTFTGPSDRWFALQIGSFTNSGGMQNGTDVVYWNGTTLVDGNQNGLGSAPSADATNDWTSTNSVSGTTRTIIATRAFNTGSADDFTFVYSDINVDFAWAKGSSATNTLISHGTSRGYSLNNAYNCIAPSAPTATAQTFCAGATVVNLVATGEAGATFKWYAAATGGTALASTAVLTTGTTYYVSQTVGECESTRTAVAVTVTTVPLPQTADTTPDFCSASTIANLTVTGQAGATFTWYNEPNGGTVLPTTTALAGGTNYYVSQTVNGCTSARLMITPQFVPVPMPTASESQSFCSESHVSDLVATGQAGSTISWYDVATGGTPLAGTTLLVAGDYYVSQTVGSCVSERKHIVVSFTTLDAPSVPSETATTCTGSTITSLTVTGLSGATFTWYENETGGNAIPTSTVLVDGEDYYVTQTVGECVSGRRKVIINIDELPIPVAEENQSICAGSEVEDIEAEGLAGAVLTWYTTPDGPALDEEAVVEAGTYYVKQTLNGCTSGAKEVNVTILPAPSIPGGNAVQEFEAGATVSDLEITVAVGAEIQWYVMDGDELEEIGSDHLLQDGVTYYVTQTIEGCESEPLAITVEQVLGSPTFTLKNLVVYPNPVVDKLTISYSEPITEISVINMLGQVVMSKKVNTDKVELNTEKLQNGSYILRVATAQGIASIKVVK</sequence>
<name>A0ABW5NU05_9FLAO</name>
<evidence type="ECO:0000313" key="6">
    <source>
        <dbReference type="Proteomes" id="UP001597480"/>
    </source>
</evidence>
<protein>
    <submittedName>
        <fullName evidence="5">T9SS type A sorting domain-containing protein</fullName>
    </submittedName>
</protein>
<reference evidence="6" key="1">
    <citation type="journal article" date="2019" name="Int. J. Syst. Evol. Microbiol.">
        <title>The Global Catalogue of Microorganisms (GCM) 10K type strain sequencing project: providing services to taxonomists for standard genome sequencing and annotation.</title>
        <authorList>
            <consortium name="The Broad Institute Genomics Platform"/>
            <consortium name="The Broad Institute Genome Sequencing Center for Infectious Disease"/>
            <person name="Wu L."/>
            <person name="Ma J."/>
        </authorList>
    </citation>
    <scope>NUCLEOTIDE SEQUENCE [LARGE SCALE GENOMIC DNA]</scope>
    <source>
        <strain evidence="6">KCTC 42107</strain>
    </source>
</reference>
<organism evidence="5 6">
    <name type="scientific">Flavobacterium suzhouense</name>
    <dbReference type="NCBI Taxonomy" id="1529638"/>
    <lineage>
        <taxon>Bacteria</taxon>
        <taxon>Pseudomonadati</taxon>
        <taxon>Bacteroidota</taxon>
        <taxon>Flavobacteriia</taxon>
        <taxon>Flavobacteriales</taxon>
        <taxon>Flavobacteriaceae</taxon>
        <taxon>Flavobacterium</taxon>
    </lineage>
</organism>
<dbReference type="RefSeq" id="WP_379820716.1">
    <property type="nucleotide sequence ID" value="NZ_JBHUMD010000017.1"/>
</dbReference>
<feature type="domain" description="Ig-like" evidence="4">
    <location>
        <begin position="175"/>
        <end position="249"/>
    </location>
</feature>
<dbReference type="InterPro" id="IPR026444">
    <property type="entry name" value="Secre_tail"/>
</dbReference>
<dbReference type="Pfam" id="PF19081">
    <property type="entry name" value="Ig_7"/>
    <property type="match status" value="4"/>
</dbReference>
<evidence type="ECO:0000313" key="5">
    <source>
        <dbReference type="EMBL" id="MFD2602238.1"/>
    </source>
</evidence>
<feature type="domain" description="Ig-like" evidence="4">
    <location>
        <begin position="254"/>
        <end position="323"/>
    </location>
</feature>
<proteinExistence type="predicted"/>
<dbReference type="CDD" id="cd09631">
    <property type="entry name" value="DOMON_DOH"/>
    <property type="match status" value="1"/>
</dbReference>
<feature type="domain" description="Ig-like" evidence="4">
    <location>
        <begin position="408"/>
        <end position="480"/>
    </location>
</feature>
<keyword evidence="1 2" id="KW-0732">Signal</keyword>
<evidence type="ECO:0000256" key="2">
    <source>
        <dbReference type="SAM" id="SignalP"/>
    </source>
</evidence>
<feature type="signal peptide" evidence="2">
    <location>
        <begin position="1"/>
        <end position="19"/>
    </location>
</feature>
<accession>A0ABW5NU05</accession>
<evidence type="ECO:0000256" key="1">
    <source>
        <dbReference type="ARBA" id="ARBA00022729"/>
    </source>
</evidence>
<dbReference type="InterPro" id="IPR044023">
    <property type="entry name" value="Ig_7"/>
</dbReference>
<keyword evidence="6" id="KW-1185">Reference proteome</keyword>
<evidence type="ECO:0000259" key="3">
    <source>
        <dbReference type="Pfam" id="PF18962"/>
    </source>
</evidence>
<feature type="domain" description="Secretion system C-terminal sorting" evidence="3">
    <location>
        <begin position="648"/>
        <end position="711"/>
    </location>
</feature>
<dbReference type="Pfam" id="PF18962">
    <property type="entry name" value="Por_Secre_tail"/>
    <property type="match status" value="1"/>
</dbReference>
<dbReference type="NCBIfam" id="TIGR04183">
    <property type="entry name" value="Por_Secre_tail"/>
    <property type="match status" value="1"/>
</dbReference>
<gene>
    <name evidence="5" type="ORF">ACFSR3_09240</name>
</gene>
<feature type="domain" description="Ig-like" evidence="4">
    <location>
        <begin position="331"/>
        <end position="400"/>
    </location>
</feature>
<dbReference type="Proteomes" id="UP001597480">
    <property type="component" value="Unassembled WGS sequence"/>
</dbReference>
<feature type="chain" id="PRO_5047030865" evidence="2">
    <location>
        <begin position="20"/>
        <end position="717"/>
    </location>
</feature>
<dbReference type="EMBL" id="JBHUMD010000017">
    <property type="protein sequence ID" value="MFD2602238.1"/>
    <property type="molecule type" value="Genomic_DNA"/>
</dbReference>